<name>A0A7C3PKH3_9CYAN</name>
<dbReference type="AlphaFoldDB" id="A0A7C3PKH3"/>
<evidence type="ECO:0000256" key="2">
    <source>
        <dbReference type="SAM" id="SignalP"/>
    </source>
</evidence>
<organism evidence="3">
    <name type="scientific">Oscillatoriales cyanobacterium SpSt-418</name>
    <dbReference type="NCBI Taxonomy" id="2282169"/>
    <lineage>
        <taxon>Bacteria</taxon>
        <taxon>Bacillati</taxon>
        <taxon>Cyanobacteriota</taxon>
        <taxon>Cyanophyceae</taxon>
        <taxon>Oscillatoriophycideae</taxon>
        <taxon>Oscillatoriales</taxon>
    </lineage>
</organism>
<accession>A0A7C3PKH3</accession>
<evidence type="ECO:0000313" key="3">
    <source>
        <dbReference type="EMBL" id="HFN01700.1"/>
    </source>
</evidence>
<feature type="chain" id="PRO_5028399028" description="Low temperature-induced protein" evidence="2">
    <location>
        <begin position="32"/>
        <end position="159"/>
    </location>
</feature>
<feature type="signal peptide" evidence="2">
    <location>
        <begin position="1"/>
        <end position="31"/>
    </location>
</feature>
<comment type="caution">
    <text evidence="3">The sequence shown here is derived from an EMBL/GenBank/DDBJ whole genome shotgun (WGS) entry which is preliminary data.</text>
</comment>
<sequence length="159" mass="16701">MNRLKKLHRVFAGASFAATLMVVGYSTASNAQTSAGSVFNDSSVNPERSGGFFDNGGTGSPTRGITEMIHNAVLGPKTTIEDFSVQQNDNLNAETNEFLKRRQEQLKRQAGGSSSSLRPVMITPENSEAGDSQSAADALKLTPASTATPVAPTEAPAKN</sequence>
<feature type="compositionally biased region" description="Basic and acidic residues" evidence="1">
    <location>
        <begin position="97"/>
        <end position="107"/>
    </location>
</feature>
<proteinExistence type="predicted"/>
<feature type="region of interest" description="Disordered" evidence="1">
    <location>
        <begin position="94"/>
        <end position="159"/>
    </location>
</feature>
<feature type="compositionally biased region" description="Polar residues" evidence="1">
    <location>
        <begin position="124"/>
        <end position="135"/>
    </location>
</feature>
<reference evidence="3" key="1">
    <citation type="journal article" date="2020" name="mSystems">
        <title>Genome- and Community-Level Interaction Insights into Carbon Utilization and Element Cycling Functions of Hydrothermarchaeota in Hydrothermal Sediment.</title>
        <authorList>
            <person name="Zhou Z."/>
            <person name="Liu Y."/>
            <person name="Xu W."/>
            <person name="Pan J."/>
            <person name="Luo Z.H."/>
            <person name="Li M."/>
        </authorList>
    </citation>
    <scope>NUCLEOTIDE SEQUENCE [LARGE SCALE GENOMIC DNA]</scope>
    <source>
        <strain evidence="3">SpSt-418</strain>
    </source>
</reference>
<evidence type="ECO:0000256" key="1">
    <source>
        <dbReference type="SAM" id="MobiDB-lite"/>
    </source>
</evidence>
<dbReference type="EMBL" id="DSRU01000438">
    <property type="protein sequence ID" value="HFN01700.1"/>
    <property type="molecule type" value="Genomic_DNA"/>
</dbReference>
<protein>
    <recommendedName>
        <fullName evidence="4">Low temperature-induced protein</fullName>
    </recommendedName>
</protein>
<gene>
    <name evidence="3" type="ORF">ENR64_28945</name>
</gene>
<evidence type="ECO:0008006" key="4">
    <source>
        <dbReference type="Google" id="ProtNLM"/>
    </source>
</evidence>
<keyword evidence="2" id="KW-0732">Signal</keyword>
<feature type="compositionally biased region" description="Low complexity" evidence="1">
    <location>
        <begin position="142"/>
        <end position="159"/>
    </location>
</feature>